<feature type="transmembrane region" description="Helical" evidence="1">
    <location>
        <begin position="359"/>
        <end position="380"/>
    </location>
</feature>
<keyword evidence="1" id="KW-1133">Transmembrane helix</keyword>
<reference evidence="3 4" key="1">
    <citation type="journal article" date="2024" name="bioRxiv">
        <title>Comparative genomics of Cryptococcus and Kwoniella reveals pathogenesis evolution and contrasting karyotype dynamics via intercentromeric recombination or chromosome fusion.</title>
        <authorList>
            <person name="Coelho M.A."/>
            <person name="David-Palma M."/>
            <person name="Shea T."/>
            <person name="Bowers K."/>
            <person name="McGinley-Smith S."/>
            <person name="Mohammad A.W."/>
            <person name="Gnirke A."/>
            <person name="Yurkov A.M."/>
            <person name="Nowrousian M."/>
            <person name="Sun S."/>
            <person name="Cuomo C.A."/>
            <person name="Heitman J."/>
        </authorList>
    </citation>
    <scope>NUCLEOTIDE SEQUENCE [LARGE SCALE GENOMIC DNA]</scope>
    <source>
        <strain evidence="3 4">CBS 13917</strain>
    </source>
</reference>
<feature type="transmembrane region" description="Helical" evidence="1">
    <location>
        <begin position="292"/>
        <end position="311"/>
    </location>
</feature>
<dbReference type="InterPro" id="IPR036609">
    <property type="entry name" value="LCCL_sf"/>
</dbReference>
<comment type="caution">
    <text evidence="3">The sequence shown here is derived from an EMBL/GenBank/DDBJ whole genome shotgun (WGS) entry which is preliminary data.</text>
</comment>
<dbReference type="AlphaFoldDB" id="A0AAW0YQ02"/>
<feature type="transmembrane region" description="Helical" evidence="1">
    <location>
        <begin position="392"/>
        <end position="412"/>
    </location>
</feature>
<accession>A0AAW0YQ02</accession>
<dbReference type="PANTHER" id="PTHR31331">
    <property type="entry name" value="LCCL DOMAIN PROTEIN (AFU_ORTHOLOGUE AFUA_5G08630)"/>
    <property type="match status" value="1"/>
</dbReference>
<dbReference type="InterPro" id="IPR004043">
    <property type="entry name" value="LCCL"/>
</dbReference>
<dbReference type="PANTHER" id="PTHR31331:SF1">
    <property type="entry name" value="CYSTEINE RICH SECRETORY PROTEIN LCCL DOMAIN CONTAINING 2"/>
    <property type="match status" value="1"/>
</dbReference>
<keyword evidence="4" id="KW-1185">Reference proteome</keyword>
<evidence type="ECO:0000313" key="4">
    <source>
        <dbReference type="Proteomes" id="UP001388673"/>
    </source>
</evidence>
<keyword evidence="1" id="KW-0812">Transmembrane</keyword>
<dbReference type="SUPFAM" id="SSF69848">
    <property type="entry name" value="LCCL domain"/>
    <property type="match status" value="1"/>
</dbReference>
<feature type="transmembrane region" description="Helical" evidence="1">
    <location>
        <begin position="263"/>
        <end position="280"/>
    </location>
</feature>
<dbReference type="EMBL" id="JBCAWK010000008">
    <property type="protein sequence ID" value="KAK8850721.1"/>
    <property type="molecule type" value="Genomic_DNA"/>
</dbReference>
<feature type="transmembrane region" description="Helical" evidence="1">
    <location>
        <begin position="60"/>
        <end position="81"/>
    </location>
</feature>
<keyword evidence="1" id="KW-0472">Membrane</keyword>
<dbReference type="Pfam" id="PF03815">
    <property type="entry name" value="LCCL"/>
    <property type="match status" value="1"/>
</dbReference>
<dbReference type="Proteomes" id="UP001388673">
    <property type="component" value="Unassembled WGS sequence"/>
</dbReference>
<protein>
    <recommendedName>
        <fullName evidence="2">LCCL domain-containing protein</fullName>
    </recommendedName>
</protein>
<evidence type="ECO:0000313" key="3">
    <source>
        <dbReference type="EMBL" id="KAK8850721.1"/>
    </source>
</evidence>
<dbReference type="InterPro" id="IPR051957">
    <property type="entry name" value="CRISP-LCCL_domain"/>
</dbReference>
<dbReference type="KEGG" id="kne:92181899"/>
<name>A0AAW0YQ02_9TREE</name>
<gene>
    <name evidence="3" type="ORF">IAR55_004641</name>
</gene>
<proteinExistence type="predicted"/>
<organism evidence="3 4">
    <name type="scientific">Kwoniella newhampshirensis</name>
    <dbReference type="NCBI Taxonomy" id="1651941"/>
    <lineage>
        <taxon>Eukaryota</taxon>
        <taxon>Fungi</taxon>
        <taxon>Dikarya</taxon>
        <taxon>Basidiomycota</taxon>
        <taxon>Agaricomycotina</taxon>
        <taxon>Tremellomycetes</taxon>
        <taxon>Tremellales</taxon>
        <taxon>Cryptococcaceae</taxon>
        <taxon>Kwoniella</taxon>
    </lineage>
</organism>
<feature type="domain" description="LCCL" evidence="2">
    <location>
        <begin position="127"/>
        <end position="218"/>
    </location>
</feature>
<dbReference type="Gene3D" id="2.170.130.20">
    <property type="entry name" value="LCCL-like domain"/>
    <property type="match status" value="1"/>
</dbReference>
<sequence length="569" mass="63007">MALPPRLRPMYRRARALTQTILGPSSPTSPLPLPQASCSVSVTAGRRSHSTKLDGLSSRFVFPSGLYPFLVIWLTIVILLIRQQYYLPSSPSMISCTASPWDDWPPDTCGVNGTDCVEDLTGIDGKEFRCMGGCKETTLGNPRWIGDEKVDRVPLIVGGGDGQRTYRADSWVCASAIHSSLISPTLGGCVTFHALPYRFGFSDFVSSDSHGLQSTAFQPFYPGAFRLSSLPSTGCLDIHYIMTGFNAFCLSITTVLLRPPQPLLFTILLVMGYFQIVLFSDAPSYPPNWEQIFARLVPVLVTGYWAWKISFRTTMQGFKDLALEQAFWQGAGYWIGIESSTIFARLPISRLGYDALDPAGVTALTIIVVIVVIIALVQAWEMRKLGFLRYYLIRYLPLVPILIILAFIPGYTLRVHHYLLALIAIPVLSLPNRISLFFQAFMLGLFLDGVGRWGWAGIIEQTASLLGDANAGTLVPIFFANTTSSDLLQFSPIADIDKVYNVSSYSMLIDDIQYFSNYPNDTLDLSSLYLAEGVNHYFRLAYIANGSSLDFSDPVTRWSNGSWGDYGFG</sequence>
<evidence type="ECO:0000256" key="1">
    <source>
        <dbReference type="SAM" id="Phobius"/>
    </source>
</evidence>
<feature type="transmembrane region" description="Helical" evidence="1">
    <location>
        <begin position="418"/>
        <end position="447"/>
    </location>
</feature>
<dbReference type="GeneID" id="92181899"/>
<evidence type="ECO:0000259" key="2">
    <source>
        <dbReference type="Pfam" id="PF03815"/>
    </source>
</evidence>
<dbReference type="RefSeq" id="XP_066802152.1">
    <property type="nucleotide sequence ID" value="XM_066947738.1"/>
</dbReference>